<keyword evidence="3" id="KW-1185">Reference proteome</keyword>
<dbReference type="InterPro" id="IPR013078">
    <property type="entry name" value="His_Pase_superF_clade-1"/>
</dbReference>
<dbReference type="AlphaFoldDB" id="A0A8J6CEN5"/>
<dbReference type="OrthoDB" id="354304at2759"/>
<evidence type="ECO:0000313" key="3">
    <source>
        <dbReference type="Proteomes" id="UP000751190"/>
    </source>
</evidence>
<dbReference type="Proteomes" id="UP000751190">
    <property type="component" value="Unassembled WGS sequence"/>
</dbReference>
<evidence type="ECO:0000313" key="2">
    <source>
        <dbReference type="EMBL" id="KAG8464768.1"/>
    </source>
</evidence>
<dbReference type="InterPro" id="IPR050275">
    <property type="entry name" value="PGM_Phosphatase"/>
</dbReference>
<gene>
    <name evidence="2" type="ORF">KFE25_010136</name>
</gene>
<dbReference type="Gene3D" id="3.40.50.1240">
    <property type="entry name" value="Phosphoglycerate mutase-like"/>
    <property type="match status" value="1"/>
</dbReference>
<comment type="caution">
    <text evidence="2">The sequence shown here is derived from an EMBL/GenBank/DDBJ whole genome shotgun (WGS) entry which is preliminary data.</text>
</comment>
<dbReference type="GO" id="GO:0016791">
    <property type="term" value="F:phosphatase activity"/>
    <property type="evidence" value="ECO:0007669"/>
    <property type="project" value="TreeGrafter"/>
</dbReference>
<dbReference type="CDD" id="cd07067">
    <property type="entry name" value="HP_PGM_like"/>
    <property type="match status" value="1"/>
</dbReference>
<evidence type="ECO:0000256" key="1">
    <source>
        <dbReference type="PIRSR" id="PIRSR613078-2"/>
    </source>
</evidence>
<dbReference type="SUPFAM" id="SSF53254">
    <property type="entry name" value="Phosphoglycerate mutase-like"/>
    <property type="match status" value="1"/>
</dbReference>
<dbReference type="PANTHER" id="PTHR48100">
    <property type="entry name" value="BROAD-SPECIFICITY PHOSPHATASE YOR283W-RELATED"/>
    <property type="match status" value="1"/>
</dbReference>
<protein>
    <recommendedName>
        <fullName evidence="4">Histidine phosphatase family protein</fullName>
    </recommendedName>
</protein>
<evidence type="ECO:0008006" key="4">
    <source>
        <dbReference type="Google" id="ProtNLM"/>
    </source>
</evidence>
<dbReference type="OMA" id="WHRIRIA"/>
<proteinExistence type="predicted"/>
<organism evidence="2 3">
    <name type="scientific">Diacronema lutheri</name>
    <name type="common">Unicellular marine alga</name>
    <name type="synonym">Monochrysis lutheri</name>
    <dbReference type="NCBI Taxonomy" id="2081491"/>
    <lineage>
        <taxon>Eukaryota</taxon>
        <taxon>Haptista</taxon>
        <taxon>Haptophyta</taxon>
        <taxon>Pavlovophyceae</taxon>
        <taxon>Pavlovales</taxon>
        <taxon>Pavlovaceae</taxon>
        <taxon>Diacronema</taxon>
    </lineage>
</organism>
<dbReference type="InterPro" id="IPR029033">
    <property type="entry name" value="His_PPase_superfam"/>
</dbReference>
<dbReference type="SMART" id="SM00855">
    <property type="entry name" value="PGAM"/>
    <property type="match status" value="1"/>
</dbReference>
<feature type="binding site" evidence="1">
    <location>
        <position position="64"/>
    </location>
    <ligand>
        <name>substrate</name>
    </ligand>
</feature>
<dbReference type="Pfam" id="PF00300">
    <property type="entry name" value="His_Phos_1"/>
    <property type="match status" value="1"/>
</dbReference>
<reference evidence="2" key="1">
    <citation type="submission" date="2021-05" db="EMBL/GenBank/DDBJ databases">
        <title>The genome of the haptophyte Pavlova lutheri (Diacronema luteri, Pavlovales) - a model for lipid biosynthesis in eukaryotic algae.</title>
        <authorList>
            <person name="Hulatt C.J."/>
            <person name="Posewitz M.C."/>
        </authorList>
    </citation>
    <scope>NUCLEOTIDE SEQUENCE</scope>
    <source>
        <strain evidence="2">NIVA-4/92</strain>
    </source>
</reference>
<name>A0A8J6CEN5_DIALT</name>
<dbReference type="PANTHER" id="PTHR48100:SF44">
    <property type="entry name" value="PHOSPHATASE C1620.13-RELATED"/>
    <property type="match status" value="1"/>
</dbReference>
<accession>A0A8J6CEN5</accession>
<dbReference type="GO" id="GO:0005829">
    <property type="term" value="C:cytosol"/>
    <property type="evidence" value="ECO:0007669"/>
    <property type="project" value="TreeGrafter"/>
</dbReference>
<sequence>MRSTRVLTRLLLIRHGQVIPPAVDCLYGGMDVPLSELGKQQAIAAAAEANALRISHVYSSPLSRAVFGAEKVVEAQSSRPGLSIERDLREVDRGAWGGRPRTEIELEAPGGLARLKADPEFRPPGGESMRELRNRVIATYERIVRATPPGETVAVVSHMHVTRAIVAHVLGEPERDGEIEIPLASSSLVEIDAATGVATMAYIGREPVLESARDSVGNAWGG</sequence>
<dbReference type="EMBL" id="JAGTXO010000012">
    <property type="protein sequence ID" value="KAG8464768.1"/>
    <property type="molecule type" value="Genomic_DNA"/>
</dbReference>